<evidence type="ECO:0000313" key="2">
    <source>
        <dbReference type="EMBL" id="TKR29794.1"/>
    </source>
</evidence>
<accession>A0A4U5JK57</accession>
<proteinExistence type="predicted"/>
<name>A0A4U5JK57_9GAMM</name>
<comment type="caution">
    <text evidence="2">The sequence shown here is derived from an EMBL/GenBank/DDBJ whole genome shotgun (WGS) entry which is preliminary data.</text>
</comment>
<protein>
    <submittedName>
        <fullName evidence="2">Uncharacterized protein</fullName>
    </submittedName>
</protein>
<feature type="compositionally biased region" description="Low complexity" evidence="1">
    <location>
        <begin position="306"/>
        <end position="321"/>
    </location>
</feature>
<feature type="compositionally biased region" description="Polar residues" evidence="1">
    <location>
        <begin position="205"/>
        <end position="216"/>
    </location>
</feature>
<dbReference type="AlphaFoldDB" id="A0A4U5JK57"/>
<dbReference type="OrthoDB" id="6046149at2"/>
<keyword evidence="3" id="KW-1185">Reference proteome</keyword>
<feature type="region of interest" description="Disordered" evidence="1">
    <location>
        <begin position="288"/>
        <end position="332"/>
    </location>
</feature>
<gene>
    <name evidence="2" type="ORF">FCE95_16910</name>
</gene>
<organism evidence="2 3">
    <name type="scientific">Luteimonas gilva</name>
    <dbReference type="NCBI Taxonomy" id="2572684"/>
    <lineage>
        <taxon>Bacteria</taxon>
        <taxon>Pseudomonadati</taxon>
        <taxon>Pseudomonadota</taxon>
        <taxon>Gammaproteobacteria</taxon>
        <taxon>Lysobacterales</taxon>
        <taxon>Lysobacteraceae</taxon>
        <taxon>Luteimonas</taxon>
    </lineage>
</organism>
<evidence type="ECO:0000256" key="1">
    <source>
        <dbReference type="SAM" id="MobiDB-lite"/>
    </source>
</evidence>
<sequence length="332" mass="38191">MARKYEVAESVGKSWGHVDSYESIEKHHPTWVEDLNKRRYAEIDGSREEYVESPTHQRMVSKDLVLSVEGSALVDVPSPVSGYIRRSPRLDRWGTVEIYNRSSEDAELIARVRHMHPIHVQEGQKIEYGQLLGRQSNKAPPGVKVGLHTHIDFNEWQLNHFREYIRDLDTGVITPEGRIDEYQRRDSVRPHMDSERPADRWLGNTEPQQSLDSPRSYSDPRHPDHALHETIRRHLPAGTSDEMAAHVTLQAKVGCVRDAEHLDIVMVHEGRVFVMSKTPGFRAHVDLSETPPPISETMQRSESLDAQRAQQREQWMAQEQQLTQGRSLSRSL</sequence>
<dbReference type="EMBL" id="SZUA01000003">
    <property type="protein sequence ID" value="TKR29794.1"/>
    <property type="molecule type" value="Genomic_DNA"/>
</dbReference>
<dbReference type="Proteomes" id="UP000308707">
    <property type="component" value="Unassembled WGS sequence"/>
</dbReference>
<dbReference type="RefSeq" id="WP_137268197.1">
    <property type="nucleotide sequence ID" value="NZ_SZUA01000003.1"/>
</dbReference>
<feature type="region of interest" description="Disordered" evidence="1">
    <location>
        <begin position="179"/>
        <end position="224"/>
    </location>
</feature>
<reference evidence="2 3" key="1">
    <citation type="submission" date="2019-04" db="EMBL/GenBank/DDBJ databases">
        <title>Reference strain of H23.</title>
        <authorList>
            <person name="Luo X."/>
        </authorList>
    </citation>
    <scope>NUCLEOTIDE SEQUENCE [LARGE SCALE GENOMIC DNA]</scope>
    <source>
        <strain evidence="2 3">H23</strain>
    </source>
</reference>
<feature type="compositionally biased region" description="Polar residues" evidence="1">
    <location>
        <begin position="322"/>
        <end position="332"/>
    </location>
</feature>
<feature type="compositionally biased region" description="Basic and acidic residues" evidence="1">
    <location>
        <begin position="179"/>
        <end position="199"/>
    </location>
</feature>
<evidence type="ECO:0000313" key="3">
    <source>
        <dbReference type="Proteomes" id="UP000308707"/>
    </source>
</evidence>